<protein>
    <submittedName>
        <fullName evidence="2">Uncharacterized protein</fullName>
    </submittedName>
</protein>
<keyword evidence="3" id="KW-1185">Reference proteome</keyword>
<evidence type="ECO:0000313" key="3">
    <source>
        <dbReference type="Proteomes" id="UP000246352"/>
    </source>
</evidence>
<dbReference type="AlphaFoldDB" id="A0A317PFT1"/>
<gene>
    <name evidence="2" type="ORF">DFR52_106178</name>
</gene>
<name>A0A317PFT1_9HYPH</name>
<reference evidence="2 3" key="1">
    <citation type="submission" date="2018-05" db="EMBL/GenBank/DDBJ databases">
        <title>Genomic Encyclopedia of Type Strains, Phase IV (KMG-IV): sequencing the most valuable type-strain genomes for metagenomic binning, comparative biology and taxonomic classification.</title>
        <authorList>
            <person name="Goeker M."/>
        </authorList>
    </citation>
    <scope>NUCLEOTIDE SEQUENCE [LARGE SCALE GENOMIC DNA]</scope>
    <source>
        <strain evidence="2 3">DSM 16791</strain>
    </source>
</reference>
<organism evidence="2 3">
    <name type="scientific">Hoeflea marina</name>
    <dbReference type="NCBI Taxonomy" id="274592"/>
    <lineage>
        <taxon>Bacteria</taxon>
        <taxon>Pseudomonadati</taxon>
        <taxon>Pseudomonadota</taxon>
        <taxon>Alphaproteobacteria</taxon>
        <taxon>Hyphomicrobiales</taxon>
        <taxon>Rhizobiaceae</taxon>
        <taxon>Hoeflea</taxon>
    </lineage>
</organism>
<evidence type="ECO:0000256" key="1">
    <source>
        <dbReference type="SAM" id="SignalP"/>
    </source>
</evidence>
<dbReference type="PROSITE" id="PS51257">
    <property type="entry name" value="PROKAR_LIPOPROTEIN"/>
    <property type="match status" value="1"/>
</dbReference>
<proteinExistence type="predicted"/>
<dbReference type="EMBL" id="QGTR01000006">
    <property type="protein sequence ID" value="PWV97654.1"/>
    <property type="molecule type" value="Genomic_DNA"/>
</dbReference>
<feature type="chain" id="PRO_5016453530" evidence="1">
    <location>
        <begin position="28"/>
        <end position="135"/>
    </location>
</feature>
<keyword evidence="1" id="KW-0732">Signal</keyword>
<accession>A0A317PFT1</accession>
<comment type="caution">
    <text evidence="2">The sequence shown here is derived from an EMBL/GenBank/DDBJ whole genome shotgun (WGS) entry which is preliminary data.</text>
</comment>
<feature type="signal peptide" evidence="1">
    <location>
        <begin position="1"/>
        <end position="27"/>
    </location>
</feature>
<evidence type="ECO:0000313" key="2">
    <source>
        <dbReference type="EMBL" id="PWV97654.1"/>
    </source>
</evidence>
<sequence>MLKKISVFLTYVGLSCLVLYTSTVLEAGAETRYGKVEKTIMKGEQARIQIMYSIRASNCHADRIPPKPKIVRAPKLGTLTFSSGRSAPYQCPNIEINVNFADYKSDGAPGVDRFRIRWIASGGVVFDRSYVINIR</sequence>
<dbReference type="Proteomes" id="UP000246352">
    <property type="component" value="Unassembled WGS sequence"/>
</dbReference>